<comment type="caution">
    <text evidence="8">The sequence shown here is derived from an EMBL/GenBank/DDBJ whole genome shotgun (WGS) entry which is preliminary data.</text>
</comment>
<evidence type="ECO:0000256" key="1">
    <source>
        <dbReference type="ARBA" id="ARBA00001970"/>
    </source>
</evidence>
<dbReference type="SUPFAM" id="SSF54909">
    <property type="entry name" value="Dimeric alpha+beta barrel"/>
    <property type="match status" value="1"/>
</dbReference>
<evidence type="ECO:0000256" key="7">
    <source>
        <dbReference type="SAM" id="MobiDB-lite"/>
    </source>
</evidence>
<organism evidence="8 9">
    <name type="scientific">Roseateles subflavus</name>
    <dbReference type="NCBI Taxonomy" id="3053353"/>
    <lineage>
        <taxon>Bacteria</taxon>
        <taxon>Pseudomonadati</taxon>
        <taxon>Pseudomonadota</taxon>
        <taxon>Betaproteobacteria</taxon>
        <taxon>Burkholderiales</taxon>
        <taxon>Sphaerotilaceae</taxon>
        <taxon>Roseateles</taxon>
    </lineage>
</organism>
<keyword evidence="3" id="KW-0349">Heme</keyword>
<dbReference type="EMBL" id="JASVDS010000004">
    <property type="protein sequence ID" value="MDL5033203.1"/>
    <property type="molecule type" value="Genomic_DNA"/>
</dbReference>
<keyword evidence="9" id="KW-1185">Reference proteome</keyword>
<dbReference type="InterPro" id="IPR011008">
    <property type="entry name" value="Dimeric_a/b-barrel"/>
</dbReference>
<keyword evidence="4" id="KW-0479">Metal-binding</keyword>
<dbReference type="Proteomes" id="UP001238603">
    <property type="component" value="Unassembled WGS sequence"/>
</dbReference>
<evidence type="ECO:0000256" key="3">
    <source>
        <dbReference type="ARBA" id="ARBA00022617"/>
    </source>
</evidence>
<evidence type="ECO:0000313" key="9">
    <source>
        <dbReference type="Proteomes" id="UP001238603"/>
    </source>
</evidence>
<evidence type="ECO:0000256" key="2">
    <source>
        <dbReference type="ARBA" id="ARBA00022559"/>
    </source>
</evidence>
<proteinExistence type="predicted"/>
<dbReference type="RefSeq" id="WP_285983296.1">
    <property type="nucleotide sequence ID" value="NZ_JASVDS010000004.1"/>
</dbReference>
<evidence type="ECO:0000313" key="8">
    <source>
        <dbReference type="EMBL" id="MDL5033203.1"/>
    </source>
</evidence>
<dbReference type="PANTHER" id="PTHR30521">
    <property type="entry name" value="DEFERROCHELATASE/PEROXIDASE"/>
    <property type="match status" value="1"/>
</dbReference>
<comment type="cofactor">
    <cofactor evidence="1">
        <name>heme b</name>
        <dbReference type="ChEBI" id="CHEBI:60344"/>
    </cofactor>
</comment>
<keyword evidence="5" id="KW-0560">Oxidoreductase</keyword>
<gene>
    <name evidence="8" type="ORF">QRD43_14910</name>
</gene>
<protein>
    <recommendedName>
        <fullName evidence="10">Dyp-type peroxidase family</fullName>
    </recommendedName>
</protein>
<sequence length="1262" mass="136343">MTASPATSLHLQGMTELTLLAPLKRGLVPSGDACTFVSRLRLLFATLMAARSKAREQEQCSAFSDVVARVQTIHSFRLAILEPTNQLLLAVTFDSGWEPYIRKVWRDLGPLLDVIFCHCEGYPLAADSAFETYVDWIRRQQVQAGFFYIASGLSVGDLRYLADVERLQRDGDAGGTGCPAHLVSEQAIARLRIPHPSETALQQARSAPSLVLARGLEALAGLYALTDFFAETPDPDARDAAVLLRAAQDLLVELREPLLRRQLALEPGLQAQFRTELAWFFQAPPPSRRPRRPPPPVPTPQALQAGLLRADPDTSHGLLVLLQVRSRTAFRQWLAGQLPALAPREEARRQPLLNLAFTPRGLRRLGVPAETLGRLPREFVEGMEARADLLGDLRGNHPVHWQRPRRHGLSAQEAASAGPGSRIDLAEVDLVLQWRVLAPAAAQDDELGPQHPLFAAFEALASEPGLSVLAVEPLRRQTVGRPRAGTGPGGAPVVEHFGFVDGISQPRFVGTAVDAAGEAPGAPRRSRDELPLGELLLGHPNERGDADPALAEDPLLADGSFLVIRKLRQFPERLQQRLAAEAARLGREGLRISVDELKGALMGRMPDGRPLVAPDGPGPNDFDYRGDPQGLQCPFQAHARRANPREGQPNGHGPGGREPVPRLLRRGMSYGPDVTPDELAGRTPARERGLFFMACNASIAEQFEVVQRWLAGGNATGVGSAQGDPLLGVPVLGERRTLRFLREDAKGQQQVVRVFLDEEPDPRRAPAPPQPFVQLAWGLYAFVPSLRALAWLAQAPAAAAPAPASEPAREGQALIEQLQGPLKGVGAAAWKQCLEDMVARKQGVPDKLWAAVRELHGGVLDTGTDYGVLVGDPALLQEILQDPQGHYSVCGYQARMQNSIGPIFLGMDAGAAYARLADPVNAIIGTLGRDEAYRLSRAAMADVLRQWWTEGTASALSGPSQRVPLDLKRLSDEVLARLSRHWFGLPDGRCVQAAARDWHWQADVQSPPRCPGHFDTPSRYFFQPMPEGTAAEEQGQRHGRQLLAAVTAWVAQTRAGDAAPAGTLTPALFAALPGLTDAELASTCIGVLMGFLPTVDGCWRRALMDSRGDQRLWLARARLLAQAGTPDLGQAEQALRPWLDQALLRHPVPDMIWRTARTAHGLGGAGVQVEAGRRVVLGLMSGTQVQWQAREAGGEAAQAQPADLSLVFGGQRAAGAPHPLHACPGYEAAMGLLLGMSAGLLQAELQPGSQAQLMWMMAPPPA</sequence>
<evidence type="ECO:0000256" key="4">
    <source>
        <dbReference type="ARBA" id="ARBA00022723"/>
    </source>
</evidence>
<dbReference type="PROSITE" id="PS51404">
    <property type="entry name" value="DYP_PEROXIDASE"/>
    <property type="match status" value="1"/>
</dbReference>
<dbReference type="PANTHER" id="PTHR30521:SF4">
    <property type="entry name" value="DEFERROCHELATASE"/>
    <property type="match status" value="1"/>
</dbReference>
<evidence type="ECO:0000256" key="5">
    <source>
        <dbReference type="ARBA" id="ARBA00023002"/>
    </source>
</evidence>
<dbReference type="InterPro" id="IPR006314">
    <property type="entry name" value="Dyp_peroxidase"/>
</dbReference>
<reference evidence="8 9" key="1">
    <citation type="submission" date="2023-06" db="EMBL/GenBank/DDBJ databases">
        <title>Pelomonas sp. APW6 16S ribosomal RNA gene genome sequencing and assembly.</title>
        <authorList>
            <person name="Woo H."/>
        </authorList>
    </citation>
    <scope>NUCLEOTIDE SEQUENCE [LARGE SCALE GENOMIC DNA]</scope>
    <source>
        <strain evidence="8 9">APW6</strain>
    </source>
</reference>
<keyword evidence="6" id="KW-0408">Iron</keyword>
<evidence type="ECO:0008006" key="10">
    <source>
        <dbReference type="Google" id="ProtNLM"/>
    </source>
</evidence>
<feature type="region of interest" description="Disordered" evidence="7">
    <location>
        <begin position="642"/>
        <end position="665"/>
    </location>
</feature>
<accession>A0ABT7LK13</accession>
<keyword evidence="2" id="KW-0575">Peroxidase</keyword>
<evidence type="ECO:0000256" key="6">
    <source>
        <dbReference type="ARBA" id="ARBA00023004"/>
    </source>
</evidence>
<feature type="region of interest" description="Disordered" evidence="7">
    <location>
        <begin position="516"/>
        <end position="551"/>
    </location>
</feature>
<name>A0ABT7LK13_9BURK</name>